<accession>A0A017RXA2</accession>
<dbReference type="SUPFAM" id="SSF54001">
    <property type="entry name" value="Cysteine proteinases"/>
    <property type="match status" value="1"/>
</dbReference>
<keyword evidence="2" id="KW-0645">Protease</keyword>
<dbReference type="InterPro" id="IPR051202">
    <property type="entry name" value="Peptidase_C40"/>
</dbReference>
<dbReference type="PROSITE" id="PS51935">
    <property type="entry name" value="NLPC_P60"/>
    <property type="match status" value="1"/>
</dbReference>
<dbReference type="PANTHER" id="PTHR47053:SF1">
    <property type="entry name" value="MUREIN DD-ENDOPEPTIDASE MEPH-RELATED"/>
    <property type="match status" value="1"/>
</dbReference>
<keyword evidence="3 6" id="KW-0378">Hydrolase</keyword>
<dbReference type="InterPro" id="IPR000064">
    <property type="entry name" value="NLP_P60_dom"/>
</dbReference>
<reference evidence="6 7" key="1">
    <citation type="journal article" date="2014" name="Genome Announc.">
        <title>Draft Genome Sequence of Fervidicella metallireducens Strain AeBT, an Iron-Reducing Thermoanaerobe from the Great Artesian Basin.</title>
        <authorList>
            <person name="Patel B.K."/>
        </authorList>
    </citation>
    <scope>NUCLEOTIDE SEQUENCE [LARGE SCALE GENOMIC DNA]</scope>
    <source>
        <strain evidence="6 7">AeB</strain>
    </source>
</reference>
<evidence type="ECO:0000313" key="6">
    <source>
        <dbReference type="EMBL" id="EYE89216.1"/>
    </source>
</evidence>
<evidence type="ECO:0000259" key="5">
    <source>
        <dbReference type="PROSITE" id="PS51935"/>
    </source>
</evidence>
<dbReference type="STRING" id="1403537.Q428_03760"/>
<evidence type="ECO:0000256" key="1">
    <source>
        <dbReference type="ARBA" id="ARBA00007074"/>
    </source>
</evidence>
<dbReference type="GO" id="GO:0006508">
    <property type="term" value="P:proteolysis"/>
    <property type="evidence" value="ECO:0007669"/>
    <property type="project" value="UniProtKB-KW"/>
</dbReference>
<dbReference type="EMBL" id="AZQP01000007">
    <property type="protein sequence ID" value="EYE89216.1"/>
    <property type="molecule type" value="Genomic_DNA"/>
</dbReference>
<dbReference type="InterPro" id="IPR038765">
    <property type="entry name" value="Papain-like_cys_pep_sf"/>
</dbReference>
<sequence>MISIAKRYMGVHYVFGGSSPSGFDCSGFTMFVFDKMGINLPHTAAGQATLGQSVPKSELQKGDLVFFETYKPGISHVGIYIGEGKFIHASSSKGITVTALSESYYAARYVGATRIIN</sequence>
<evidence type="ECO:0000313" key="7">
    <source>
        <dbReference type="Proteomes" id="UP000019681"/>
    </source>
</evidence>
<protein>
    <submittedName>
        <fullName evidence="6">Glycoside hydrolase</fullName>
    </submittedName>
</protein>
<organism evidence="6 7">
    <name type="scientific">Fervidicella metallireducens AeB</name>
    <dbReference type="NCBI Taxonomy" id="1403537"/>
    <lineage>
        <taxon>Bacteria</taxon>
        <taxon>Bacillati</taxon>
        <taxon>Bacillota</taxon>
        <taxon>Clostridia</taxon>
        <taxon>Eubacteriales</taxon>
        <taxon>Clostridiaceae</taxon>
        <taxon>Fervidicella</taxon>
    </lineage>
</organism>
<comment type="caution">
    <text evidence="6">The sequence shown here is derived from an EMBL/GenBank/DDBJ whole genome shotgun (WGS) entry which is preliminary data.</text>
</comment>
<comment type="similarity">
    <text evidence="1">Belongs to the peptidase C40 family.</text>
</comment>
<name>A0A017RXA2_9CLOT</name>
<keyword evidence="7" id="KW-1185">Reference proteome</keyword>
<keyword evidence="4" id="KW-0788">Thiol protease</keyword>
<gene>
    <name evidence="6" type="ORF">Q428_03760</name>
</gene>
<dbReference type="GO" id="GO:0008234">
    <property type="term" value="F:cysteine-type peptidase activity"/>
    <property type="evidence" value="ECO:0007669"/>
    <property type="project" value="UniProtKB-KW"/>
</dbReference>
<evidence type="ECO:0000256" key="3">
    <source>
        <dbReference type="ARBA" id="ARBA00022801"/>
    </source>
</evidence>
<feature type="domain" description="NlpC/P60" evidence="5">
    <location>
        <begin position="1"/>
        <end position="116"/>
    </location>
</feature>
<dbReference type="PANTHER" id="PTHR47053">
    <property type="entry name" value="MUREIN DD-ENDOPEPTIDASE MEPH-RELATED"/>
    <property type="match status" value="1"/>
</dbReference>
<dbReference type="AlphaFoldDB" id="A0A017RXA2"/>
<proteinExistence type="inferred from homology"/>
<dbReference type="Pfam" id="PF00877">
    <property type="entry name" value="NLPC_P60"/>
    <property type="match status" value="1"/>
</dbReference>
<dbReference type="Gene3D" id="3.90.1720.10">
    <property type="entry name" value="endopeptidase domain like (from Nostoc punctiforme)"/>
    <property type="match status" value="1"/>
</dbReference>
<evidence type="ECO:0000256" key="2">
    <source>
        <dbReference type="ARBA" id="ARBA00022670"/>
    </source>
</evidence>
<evidence type="ECO:0000256" key="4">
    <source>
        <dbReference type="ARBA" id="ARBA00022807"/>
    </source>
</evidence>
<dbReference type="Proteomes" id="UP000019681">
    <property type="component" value="Unassembled WGS sequence"/>
</dbReference>